<dbReference type="Proteomes" id="UP001152795">
    <property type="component" value="Unassembled WGS sequence"/>
</dbReference>
<dbReference type="EMBL" id="CACRXK020010579">
    <property type="protein sequence ID" value="CAB4019681.1"/>
    <property type="molecule type" value="Genomic_DNA"/>
</dbReference>
<dbReference type="OrthoDB" id="10260741at2759"/>
<comment type="caution">
    <text evidence="3">The sequence shown here is derived from an EMBL/GenBank/DDBJ whole genome shotgun (WGS) entry which is preliminary data.</text>
</comment>
<evidence type="ECO:0000256" key="2">
    <source>
        <dbReference type="SAM" id="MobiDB-lite"/>
    </source>
</evidence>
<evidence type="ECO:0000313" key="3">
    <source>
        <dbReference type="EMBL" id="CAB4019681.1"/>
    </source>
</evidence>
<dbReference type="AlphaFoldDB" id="A0A7D9IY25"/>
<gene>
    <name evidence="3" type="ORF">PACLA_8A042918</name>
</gene>
<organism evidence="3 4">
    <name type="scientific">Paramuricea clavata</name>
    <name type="common">Red gorgonian</name>
    <name type="synonym">Violescent sea-whip</name>
    <dbReference type="NCBI Taxonomy" id="317549"/>
    <lineage>
        <taxon>Eukaryota</taxon>
        <taxon>Metazoa</taxon>
        <taxon>Cnidaria</taxon>
        <taxon>Anthozoa</taxon>
        <taxon>Octocorallia</taxon>
        <taxon>Malacalcyonacea</taxon>
        <taxon>Plexauridae</taxon>
        <taxon>Paramuricea</taxon>
    </lineage>
</organism>
<reference evidence="3" key="1">
    <citation type="submission" date="2020-04" db="EMBL/GenBank/DDBJ databases">
        <authorList>
            <person name="Alioto T."/>
            <person name="Alioto T."/>
            <person name="Gomez Garrido J."/>
        </authorList>
    </citation>
    <scope>NUCLEOTIDE SEQUENCE</scope>
    <source>
        <strain evidence="3">A484AB</strain>
    </source>
</reference>
<protein>
    <submittedName>
        <fullName evidence="3">Uncharacterized protein</fullName>
    </submittedName>
</protein>
<dbReference type="Pfam" id="PF03645">
    <property type="entry name" value="Tctex-1"/>
    <property type="match status" value="1"/>
</dbReference>
<evidence type="ECO:0000313" key="4">
    <source>
        <dbReference type="Proteomes" id="UP001152795"/>
    </source>
</evidence>
<dbReference type="GO" id="GO:0007018">
    <property type="term" value="P:microtubule-based movement"/>
    <property type="evidence" value="ECO:0007669"/>
    <property type="project" value="TreeGrafter"/>
</dbReference>
<sequence>MSRSLALDSRRSSISDGSSHLQDRNVSIATSGDTHATRRPSISSTTGLPNLNKRRSTVYRKSSVLDSHPASLAFRPRLANTYQMEPERKFKPAEIQKLVYNVLEERLEDTSYEPDKCRHLVVSLANEIRHRVKQMGFARYKIVCTVDMGSIEEQGLRVASRCLWDKVQDSLGTATFKNESLFAVGTVFGVYHE</sequence>
<feature type="compositionally biased region" description="Polar residues" evidence="2">
    <location>
        <begin position="24"/>
        <end position="49"/>
    </location>
</feature>
<dbReference type="GO" id="GO:0045505">
    <property type="term" value="F:dynein intermediate chain binding"/>
    <property type="evidence" value="ECO:0007669"/>
    <property type="project" value="TreeGrafter"/>
</dbReference>
<dbReference type="Gene3D" id="3.30.1140.40">
    <property type="entry name" value="Tctex-1"/>
    <property type="match status" value="1"/>
</dbReference>
<dbReference type="InterPro" id="IPR038586">
    <property type="entry name" value="Tctex-1-like_sf"/>
</dbReference>
<proteinExistence type="inferred from homology"/>
<keyword evidence="4" id="KW-1185">Reference proteome</keyword>
<dbReference type="PANTHER" id="PTHR21255:SF65">
    <property type="entry name" value="TCTEX1 DOMAIN-CONTAINING PROTEIN 2"/>
    <property type="match status" value="1"/>
</dbReference>
<dbReference type="InterPro" id="IPR005334">
    <property type="entry name" value="Tctex-1-like"/>
</dbReference>
<dbReference type="GO" id="GO:0005868">
    <property type="term" value="C:cytoplasmic dynein complex"/>
    <property type="evidence" value="ECO:0007669"/>
    <property type="project" value="TreeGrafter"/>
</dbReference>
<dbReference type="GO" id="GO:0005737">
    <property type="term" value="C:cytoplasm"/>
    <property type="evidence" value="ECO:0007669"/>
    <property type="project" value="TreeGrafter"/>
</dbReference>
<comment type="similarity">
    <text evidence="1">Belongs to the dynein light chain Tctex-type family.</text>
</comment>
<dbReference type="CDD" id="cd21451">
    <property type="entry name" value="DLC-like_TCTEX1D"/>
    <property type="match status" value="1"/>
</dbReference>
<evidence type="ECO:0000256" key="1">
    <source>
        <dbReference type="ARBA" id="ARBA00005361"/>
    </source>
</evidence>
<name>A0A7D9IY25_PARCT</name>
<dbReference type="PANTHER" id="PTHR21255">
    <property type="entry name" value="T-COMPLEX-ASSOCIATED-TESTIS-EXPRESSED 1/ DYNEIN LIGHT CHAIN"/>
    <property type="match status" value="1"/>
</dbReference>
<accession>A0A7D9IY25</accession>
<feature type="region of interest" description="Disordered" evidence="2">
    <location>
        <begin position="1"/>
        <end position="53"/>
    </location>
</feature>